<sequence length="51" mass="5656">MSRYEFTCPECEQAIEVNESMRDATLTHGCPVCGADVTAADFAEQQEQQTN</sequence>
<protein>
    <submittedName>
        <fullName evidence="1">Zinc ribbon domain-containing protein</fullName>
    </submittedName>
</protein>
<comment type="caution">
    <text evidence="1">The sequence shown here is derived from an EMBL/GenBank/DDBJ whole genome shotgun (WGS) entry which is preliminary data.</text>
</comment>
<dbReference type="Proteomes" id="UP000434101">
    <property type="component" value="Unassembled WGS sequence"/>
</dbReference>
<dbReference type="RefSeq" id="WP_160066370.1">
    <property type="nucleotide sequence ID" value="NZ_WUYX01000053.1"/>
</dbReference>
<dbReference type="OrthoDB" id="284396at2157"/>
<dbReference type="NCBIfam" id="TIGR02605">
    <property type="entry name" value="CxxC_CxxC_SSSS"/>
    <property type="match status" value="1"/>
</dbReference>
<dbReference type="Pfam" id="PF24441">
    <property type="entry name" value="DUF7560"/>
    <property type="match status" value="1"/>
</dbReference>
<dbReference type="InterPro" id="IPR055982">
    <property type="entry name" value="DUF7560"/>
</dbReference>
<gene>
    <name evidence="1" type="ORF">GS429_16155</name>
</gene>
<dbReference type="EMBL" id="WUYX01000053">
    <property type="protein sequence ID" value="MXV63561.1"/>
    <property type="molecule type" value="Genomic_DNA"/>
</dbReference>
<organism evidence="1 2">
    <name type="scientific">Natronorubrum halalkaliphilum</name>
    <dbReference type="NCBI Taxonomy" id="2691917"/>
    <lineage>
        <taxon>Archaea</taxon>
        <taxon>Methanobacteriati</taxon>
        <taxon>Methanobacteriota</taxon>
        <taxon>Stenosarchaea group</taxon>
        <taxon>Halobacteria</taxon>
        <taxon>Halobacteriales</taxon>
        <taxon>Natrialbaceae</taxon>
        <taxon>Natronorubrum</taxon>
    </lineage>
</organism>
<evidence type="ECO:0000313" key="1">
    <source>
        <dbReference type="EMBL" id="MXV63561.1"/>
    </source>
</evidence>
<dbReference type="AlphaFoldDB" id="A0A6B0VP15"/>
<evidence type="ECO:0000313" key="2">
    <source>
        <dbReference type="Proteomes" id="UP000434101"/>
    </source>
</evidence>
<accession>A0A6B0VP15</accession>
<reference evidence="1 2" key="1">
    <citation type="submission" date="2020-01" db="EMBL/GenBank/DDBJ databases">
        <title>Natronorubrum sp. JWXQ-INN 674 isolated from Inner Mongolia Autonomous Region of China.</title>
        <authorList>
            <person name="Xue Q."/>
        </authorList>
    </citation>
    <scope>NUCLEOTIDE SEQUENCE [LARGE SCALE GENOMIC DNA]</scope>
    <source>
        <strain evidence="1 2">JWXQ-INN-674</strain>
    </source>
</reference>
<dbReference type="InterPro" id="IPR013429">
    <property type="entry name" value="Regulatory_FmdB_Zinc_ribbon"/>
</dbReference>
<keyword evidence="2" id="KW-1185">Reference proteome</keyword>
<name>A0A6B0VP15_9EURY</name>
<proteinExistence type="predicted"/>